<name>A0A547PUL9_9RHOB</name>
<evidence type="ECO:0000313" key="2">
    <source>
        <dbReference type="EMBL" id="TRD17781.1"/>
    </source>
</evidence>
<keyword evidence="1" id="KW-1133">Transmembrane helix</keyword>
<dbReference type="RefSeq" id="WP_142835159.1">
    <property type="nucleotide sequence ID" value="NZ_VFSV01000022.1"/>
</dbReference>
<organism evidence="2 3">
    <name type="scientific">Palleronia caenipelagi</name>
    <dbReference type="NCBI Taxonomy" id="2489174"/>
    <lineage>
        <taxon>Bacteria</taxon>
        <taxon>Pseudomonadati</taxon>
        <taxon>Pseudomonadota</taxon>
        <taxon>Alphaproteobacteria</taxon>
        <taxon>Rhodobacterales</taxon>
        <taxon>Roseobacteraceae</taxon>
        <taxon>Palleronia</taxon>
    </lineage>
</organism>
<evidence type="ECO:0000313" key="3">
    <source>
        <dbReference type="Proteomes" id="UP000318590"/>
    </source>
</evidence>
<keyword evidence="3" id="KW-1185">Reference proteome</keyword>
<dbReference type="InterPro" id="IPR043130">
    <property type="entry name" value="CDP-OH_PTrfase_TM_dom"/>
</dbReference>
<comment type="caution">
    <text evidence="2">The sequence shown here is derived from an EMBL/GenBank/DDBJ whole genome shotgun (WGS) entry which is preliminary data.</text>
</comment>
<dbReference type="Gene3D" id="1.20.120.1760">
    <property type="match status" value="1"/>
</dbReference>
<protein>
    <submittedName>
        <fullName evidence="2">CDP-alcohol phosphatidyltransferase family protein</fullName>
    </submittedName>
</protein>
<dbReference type="EMBL" id="VFSV01000022">
    <property type="protein sequence ID" value="TRD17781.1"/>
    <property type="molecule type" value="Genomic_DNA"/>
</dbReference>
<sequence length="210" mass="21279">MPNRRPLATRDTKLANRAAAALARRGVSPNRISQLSILFAALAGGGFWVSGVGAGFASVAGLVAAAAGCQLRLLCNLLDGMVAVEGGQGVADGPFWNEVPDRVADAMILAGLGLGAGQPALGWAAAALAIGTAYLREFGCAQGVPADFRGPMAKPHRMALATGAALVATVAPNLAGVPTLTLALWLLIAGTALTLLRRSHSLLIQLRARG</sequence>
<keyword evidence="1" id="KW-0812">Transmembrane</keyword>
<feature type="transmembrane region" description="Helical" evidence="1">
    <location>
        <begin position="32"/>
        <end position="49"/>
    </location>
</feature>
<dbReference type="OrthoDB" id="1034332at2"/>
<keyword evidence="2" id="KW-0808">Transferase</keyword>
<gene>
    <name evidence="2" type="ORF">FEV53_12475</name>
</gene>
<feature type="transmembrane region" description="Helical" evidence="1">
    <location>
        <begin position="182"/>
        <end position="199"/>
    </location>
</feature>
<accession>A0A547PUL9</accession>
<dbReference type="AlphaFoldDB" id="A0A547PUL9"/>
<keyword evidence="1" id="KW-0472">Membrane</keyword>
<proteinExistence type="predicted"/>
<dbReference type="Proteomes" id="UP000318590">
    <property type="component" value="Unassembled WGS sequence"/>
</dbReference>
<reference evidence="2 3" key="1">
    <citation type="submission" date="2019-06" db="EMBL/GenBank/DDBJ databases">
        <title>Paenimaribius caenipelagi gen. nov., sp. nov., isolated from a tidal flat.</title>
        <authorList>
            <person name="Yoon J.-H."/>
        </authorList>
    </citation>
    <scope>NUCLEOTIDE SEQUENCE [LARGE SCALE GENOMIC DNA]</scope>
    <source>
        <strain evidence="2 3">JBTF-M29</strain>
    </source>
</reference>
<evidence type="ECO:0000256" key="1">
    <source>
        <dbReference type="SAM" id="Phobius"/>
    </source>
</evidence>
<dbReference type="GO" id="GO:0016740">
    <property type="term" value="F:transferase activity"/>
    <property type="evidence" value="ECO:0007669"/>
    <property type="project" value="UniProtKB-KW"/>
</dbReference>